<proteinExistence type="inferred from homology"/>
<feature type="transmembrane region" description="Helical" evidence="7">
    <location>
        <begin position="94"/>
        <end position="114"/>
    </location>
</feature>
<organism evidence="8 9">
    <name type="scientific">Solirubrobacter ginsenosidimutans</name>
    <dbReference type="NCBI Taxonomy" id="490573"/>
    <lineage>
        <taxon>Bacteria</taxon>
        <taxon>Bacillati</taxon>
        <taxon>Actinomycetota</taxon>
        <taxon>Thermoleophilia</taxon>
        <taxon>Solirubrobacterales</taxon>
        <taxon>Solirubrobacteraceae</taxon>
        <taxon>Solirubrobacter</taxon>
    </lineage>
</organism>
<feature type="transmembrane region" description="Helical" evidence="7">
    <location>
        <begin position="134"/>
        <end position="156"/>
    </location>
</feature>
<dbReference type="SUPFAM" id="SSF81338">
    <property type="entry name" value="Aquaporin-like"/>
    <property type="match status" value="1"/>
</dbReference>
<feature type="transmembrane region" description="Helical" evidence="7">
    <location>
        <begin position="12"/>
        <end position="35"/>
    </location>
</feature>
<protein>
    <submittedName>
        <fullName evidence="8">Aquaporin family protein</fullName>
    </submittedName>
</protein>
<comment type="caution">
    <text evidence="8">The sequence shown here is derived from an EMBL/GenBank/DDBJ whole genome shotgun (WGS) entry which is preliminary data.</text>
</comment>
<evidence type="ECO:0000256" key="7">
    <source>
        <dbReference type="SAM" id="Phobius"/>
    </source>
</evidence>
<feature type="transmembrane region" description="Helical" evidence="7">
    <location>
        <begin position="168"/>
        <end position="189"/>
    </location>
</feature>
<keyword evidence="4 7" id="KW-1133">Transmembrane helix</keyword>
<sequence>MQEHSLGQRAVAETIGTALLVLVGPGSVVATLVLAGDSKPAITGADLLGISVAFGLIIAALVYTIGKVSGCHINPAVTCALALTKRFPWREVPVYVAAQVAGAVIGAFAIWAVFAHNAIDLGMGMTSFNEDSSTWAQAIFSEGIGTFMLMFAILGIVDSRSPSDLAGLVIGGVVIAIIMIVGPITGASLNPARAFGPELVSAIGGGATHWGQLIPVYVLPGLVGAGLAAAVYDLLAKPRRVKRPIHEAVTTPDTVPAAAAR</sequence>
<dbReference type="PANTHER" id="PTHR45724">
    <property type="entry name" value="AQUAPORIN NIP2-1"/>
    <property type="match status" value="1"/>
</dbReference>
<gene>
    <name evidence="8" type="ORF">OM076_10175</name>
</gene>
<dbReference type="Gene3D" id="1.20.1080.10">
    <property type="entry name" value="Glycerol uptake facilitator protein"/>
    <property type="match status" value="1"/>
</dbReference>
<feature type="transmembrane region" description="Helical" evidence="7">
    <location>
        <begin position="47"/>
        <end position="65"/>
    </location>
</feature>
<dbReference type="InterPro" id="IPR034294">
    <property type="entry name" value="Aquaporin_transptr"/>
</dbReference>
<evidence type="ECO:0000313" key="8">
    <source>
        <dbReference type="EMBL" id="MDA0160631.1"/>
    </source>
</evidence>
<accession>A0A9X3MRK7</accession>
<dbReference type="PANTHER" id="PTHR45724:SF13">
    <property type="entry name" value="AQUAPORIN NIP1-1-RELATED"/>
    <property type="match status" value="1"/>
</dbReference>
<evidence type="ECO:0000256" key="2">
    <source>
        <dbReference type="ARBA" id="ARBA00022448"/>
    </source>
</evidence>
<reference evidence="8" key="1">
    <citation type="submission" date="2022-10" db="EMBL/GenBank/DDBJ databases">
        <title>The WGS of Solirubrobacter ginsenosidimutans DSM 21036.</title>
        <authorList>
            <person name="Jiang Z."/>
        </authorList>
    </citation>
    <scope>NUCLEOTIDE SEQUENCE</scope>
    <source>
        <strain evidence="8">DSM 21036</strain>
    </source>
</reference>
<evidence type="ECO:0000313" key="9">
    <source>
        <dbReference type="Proteomes" id="UP001149140"/>
    </source>
</evidence>
<comment type="subcellular location">
    <subcellularLocation>
        <location evidence="1">Membrane</location>
        <topology evidence="1">Multi-pass membrane protein</topology>
    </subcellularLocation>
</comment>
<dbReference type="AlphaFoldDB" id="A0A9X3MRK7"/>
<name>A0A9X3MRK7_9ACTN</name>
<comment type="similarity">
    <text evidence="6">Belongs to the MIP/aquaporin (TC 1.A.8) family.</text>
</comment>
<evidence type="ECO:0000256" key="6">
    <source>
        <dbReference type="RuleBase" id="RU000477"/>
    </source>
</evidence>
<keyword evidence="2 6" id="KW-0813">Transport</keyword>
<dbReference type="PRINTS" id="PR00783">
    <property type="entry name" value="MINTRINSICP"/>
</dbReference>
<evidence type="ECO:0000256" key="1">
    <source>
        <dbReference type="ARBA" id="ARBA00004141"/>
    </source>
</evidence>
<evidence type="ECO:0000256" key="5">
    <source>
        <dbReference type="ARBA" id="ARBA00023136"/>
    </source>
</evidence>
<evidence type="ECO:0000256" key="4">
    <source>
        <dbReference type="ARBA" id="ARBA00022989"/>
    </source>
</evidence>
<dbReference type="InterPro" id="IPR023271">
    <property type="entry name" value="Aquaporin-like"/>
</dbReference>
<dbReference type="EMBL" id="JAPDOD010000006">
    <property type="protein sequence ID" value="MDA0160631.1"/>
    <property type="molecule type" value="Genomic_DNA"/>
</dbReference>
<dbReference type="GO" id="GO:0016020">
    <property type="term" value="C:membrane"/>
    <property type="evidence" value="ECO:0007669"/>
    <property type="project" value="UniProtKB-SubCell"/>
</dbReference>
<keyword evidence="3 6" id="KW-0812">Transmembrane</keyword>
<dbReference type="Proteomes" id="UP001149140">
    <property type="component" value="Unassembled WGS sequence"/>
</dbReference>
<dbReference type="RefSeq" id="WP_270039578.1">
    <property type="nucleotide sequence ID" value="NZ_JAPDOD010000006.1"/>
</dbReference>
<keyword evidence="9" id="KW-1185">Reference proteome</keyword>
<keyword evidence="5 7" id="KW-0472">Membrane</keyword>
<dbReference type="GO" id="GO:0015267">
    <property type="term" value="F:channel activity"/>
    <property type="evidence" value="ECO:0007669"/>
    <property type="project" value="InterPro"/>
</dbReference>
<dbReference type="Pfam" id="PF00230">
    <property type="entry name" value="MIP"/>
    <property type="match status" value="1"/>
</dbReference>
<dbReference type="InterPro" id="IPR000425">
    <property type="entry name" value="MIP"/>
</dbReference>
<evidence type="ECO:0000256" key="3">
    <source>
        <dbReference type="ARBA" id="ARBA00022692"/>
    </source>
</evidence>
<feature type="transmembrane region" description="Helical" evidence="7">
    <location>
        <begin position="214"/>
        <end position="235"/>
    </location>
</feature>